<feature type="domain" description="SoxA A3" evidence="3">
    <location>
        <begin position="406"/>
        <end position="479"/>
    </location>
</feature>
<evidence type="ECO:0000313" key="4">
    <source>
        <dbReference type="EMBL" id="SDI51684.1"/>
    </source>
</evidence>
<dbReference type="RefSeq" id="WP_090266477.1">
    <property type="nucleotide sequence ID" value="NZ_FNDS01000011.1"/>
</dbReference>
<keyword evidence="1" id="KW-0560">Oxidoreductase</keyword>
<dbReference type="Gene3D" id="1.10.10.1100">
    <property type="entry name" value="BFD-like [2Fe-2S]-binding domain"/>
    <property type="match status" value="1"/>
</dbReference>
<dbReference type="InterPro" id="IPR041117">
    <property type="entry name" value="SoxA_A3"/>
</dbReference>
<dbReference type="Proteomes" id="UP000199636">
    <property type="component" value="Unassembled WGS sequence"/>
</dbReference>
<dbReference type="EMBL" id="FNDS01000011">
    <property type="protein sequence ID" value="SDI51684.1"/>
    <property type="molecule type" value="Genomic_DNA"/>
</dbReference>
<dbReference type="InterPro" id="IPR023753">
    <property type="entry name" value="FAD/NAD-binding_dom"/>
</dbReference>
<organism evidence="4 5">
    <name type="scientific">Pseudomonas panipatensis</name>
    <dbReference type="NCBI Taxonomy" id="428992"/>
    <lineage>
        <taxon>Bacteria</taxon>
        <taxon>Pseudomonadati</taxon>
        <taxon>Pseudomonadota</taxon>
        <taxon>Gammaproteobacteria</taxon>
        <taxon>Pseudomonadales</taxon>
        <taxon>Pseudomonadaceae</taxon>
        <taxon>Pseudomonas</taxon>
    </lineage>
</organism>
<dbReference type="SUPFAM" id="SSF51905">
    <property type="entry name" value="FAD/NAD(P)-binding domain"/>
    <property type="match status" value="1"/>
</dbReference>
<name>A0A1G8L7H2_9PSED</name>
<dbReference type="Pfam" id="PF13510">
    <property type="entry name" value="Fer2_4"/>
    <property type="match status" value="1"/>
</dbReference>
<dbReference type="InterPro" id="IPR051691">
    <property type="entry name" value="Metab_Enz_Cyan_OpOx_G3PDH"/>
</dbReference>
<proteinExistence type="predicted"/>
<gene>
    <name evidence="4" type="ORF">SAMN05216272_1116</name>
</gene>
<dbReference type="GO" id="GO:0016491">
    <property type="term" value="F:oxidoreductase activity"/>
    <property type="evidence" value="ECO:0007669"/>
    <property type="project" value="UniProtKB-KW"/>
</dbReference>
<evidence type="ECO:0000259" key="3">
    <source>
        <dbReference type="Pfam" id="PF17806"/>
    </source>
</evidence>
<dbReference type="PANTHER" id="PTHR42949">
    <property type="entry name" value="ANAEROBIC GLYCEROL-3-PHOSPHATE DEHYDROGENASE SUBUNIT B"/>
    <property type="match status" value="1"/>
</dbReference>
<dbReference type="Pfam" id="PF07992">
    <property type="entry name" value="Pyr_redox_2"/>
    <property type="match status" value="1"/>
</dbReference>
<reference evidence="5" key="1">
    <citation type="submission" date="2016-10" db="EMBL/GenBank/DDBJ databases">
        <authorList>
            <person name="Varghese N."/>
            <person name="Submissions S."/>
        </authorList>
    </citation>
    <scope>NUCLEOTIDE SEQUENCE [LARGE SCALE GENOMIC DNA]</scope>
    <source>
        <strain evidence="5">CCM 7469</strain>
    </source>
</reference>
<dbReference type="Gene3D" id="3.10.20.440">
    <property type="entry name" value="2Fe-2S iron-sulphur cluster binding domain, sarcosine oxidase, alpha subunit, N-terminal domain"/>
    <property type="match status" value="1"/>
</dbReference>
<dbReference type="Gene3D" id="3.40.50.720">
    <property type="entry name" value="NAD(P)-binding Rossmann-like Domain"/>
    <property type="match status" value="1"/>
</dbReference>
<evidence type="ECO:0000313" key="5">
    <source>
        <dbReference type="Proteomes" id="UP000199636"/>
    </source>
</evidence>
<dbReference type="OrthoDB" id="9801699at2"/>
<dbReference type="AlphaFoldDB" id="A0A1G8L7H2"/>
<dbReference type="Gene3D" id="3.50.50.60">
    <property type="entry name" value="FAD/NAD(P)-binding domain"/>
    <property type="match status" value="1"/>
</dbReference>
<dbReference type="PRINTS" id="PR00419">
    <property type="entry name" value="ADXRDTASE"/>
</dbReference>
<dbReference type="InterPro" id="IPR042204">
    <property type="entry name" value="2Fe-2S-bd_N"/>
</dbReference>
<dbReference type="InterPro" id="IPR041854">
    <property type="entry name" value="BFD-like_2Fe2S-bd_dom_sf"/>
</dbReference>
<evidence type="ECO:0000259" key="2">
    <source>
        <dbReference type="Pfam" id="PF07992"/>
    </source>
</evidence>
<dbReference type="InterPro" id="IPR036188">
    <property type="entry name" value="FAD/NAD-bd_sf"/>
</dbReference>
<keyword evidence="5" id="KW-1185">Reference proteome</keyword>
<dbReference type="PANTHER" id="PTHR42949:SF3">
    <property type="entry name" value="ANAEROBIC GLYCEROL-3-PHOSPHATE DEHYDROGENASE SUBUNIT B"/>
    <property type="match status" value="1"/>
</dbReference>
<sequence length="489" mass="50964">MSAGVLRLPGATGQALSFSWNGRKLTGLEGDSVAEALLANGIRGLAFTRKAHRPMGLSGFYTTGVLARVDGVPNVRLDQCRLREGMQVSTQNCWPQPGFDLLRLARLVPAAWIQGGFEHTNLVPSGGRLFQRWEALLAFLAGVAEPASSRAQVAVPEGRRLFAEVLVIGAGPAGCAAANAVAAQGRHVLLVSRGKAAGGLARHAGVDVPGLDPRVECLFGVDVFGAYREGQLLLAAPLDGSDGALALEAGEVILATGRRPVPPLVPGTWLPGVMDARTALALAADRRIAPGASVAVLGTGEQDALAQRLRALGVNVVRVAPLERLQRISGFNCVRGIELEGKCACDAVVLAGTGAFDDSLSFQGSAQGRLQLVGGFSAYRRVGAAADADAALPVRHSAVLLCPCFDVSGAEVDRLLEQGVQDLEVIKRLTSCGMGPCQGQPCWHSLRDYVAARLGVPPASLNKPTLRPPRRALTVAQAAGLADVVEPLQ</sequence>
<evidence type="ECO:0000256" key="1">
    <source>
        <dbReference type="ARBA" id="ARBA00023002"/>
    </source>
</evidence>
<protein>
    <submittedName>
        <fullName evidence="4">Sarcosine oxidase subunit alpha</fullName>
    </submittedName>
</protein>
<dbReference type="STRING" id="428992.SAMN05216272_1116"/>
<feature type="domain" description="FAD/NAD(P)-binding" evidence="2">
    <location>
        <begin position="164"/>
        <end position="325"/>
    </location>
</feature>
<dbReference type="Pfam" id="PF17806">
    <property type="entry name" value="SO_alpha_A3"/>
    <property type="match status" value="1"/>
</dbReference>
<accession>A0A1G8L7H2</accession>